<dbReference type="Gene3D" id="3.40.190.10">
    <property type="entry name" value="Periplasmic binding protein-like II"/>
    <property type="match status" value="2"/>
</dbReference>
<dbReference type="InterPro" id="IPR006059">
    <property type="entry name" value="SBP"/>
</dbReference>
<dbReference type="RefSeq" id="WP_170322640.1">
    <property type="nucleotide sequence ID" value="NZ_BAAAHL010000001.1"/>
</dbReference>
<reference evidence="2 3" key="1">
    <citation type="submission" date="2019-10" db="EMBL/GenBank/DDBJ databases">
        <title>Whole genome shotgun sequence of Acrocarpospora macrocephala NBRC 16266.</title>
        <authorList>
            <person name="Ichikawa N."/>
            <person name="Kimura A."/>
            <person name="Kitahashi Y."/>
            <person name="Komaki H."/>
            <person name="Oguchi A."/>
        </authorList>
    </citation>
    <scope>NUCLEOTIDE SEQUENCE [LARGE SCALE GENOMIC DNA]</scope>
    <source>
        <strain evidence="2 3">NBRC 16266</strain>
    </source>
</reference>
<protein>
    <submittedName>
        <fullName evidence="2">Spermidine/putrescine ABC transporter substrate-binding protein</fullName>
    </submittedName>
</protein>
<evidence type="ECO:0000256" key="1">
    <source>
        <dbReference type="ARBA" id="ARBA00022729"/>
    </source>
</evidence>
<dbReference type="PANTHER" id="PTHR30222">
    <property type="entry name" value="SPERMIDINE/PUTRESCINE-BINDING PERIPLASMIC PROTEIN"/>
    <property type="match status" value="1"/>
</dbReference>
<sequence>MLAPRGHVEWGGTDPQVNWVGAFEAASGCKVNYLPFAYDPAVDQSETLDPDAFDVIAAPPDLAGRLVAEKRVVEIDTDRVEGYQDIPKRLREAAGGHGVPYLWDKNVLLYDSDKVKPRDAEAMYADAGPVFVRDTPLSIADAALRQGVEDPFALTAEQLDDAVGLLEKKAERVYWRDPLKVVTGFAVGSARFGQGTPYLLDALDRAGKPVRAVAEARVTGQVDSWQVSAEAAHPECAYLWLSWVTSVEVQRKAVAWTGMAPANAEVCEAAPKDVDPAVRERAERICGLYGVGTSRAFKGVSFADYPAKDCQGRDGECTDYAQWVDRWKQLVD</sequence>
<keyword evidence="1" id="KW-0732">Signal</keyword>
<keyword evidence="3" id="KW-1185">Reference proteome</keyword>
<dbReference type="Proteomes" id="UP000331127">
    <property type="component" value="Unassembled WGS sequence"/>
</dbReference>
<evidence type="ECO:0000313" key="3">
    <source>
        <dbReference type="Proteomes" id="UP000331127"/>
    </source>
</evidence>
<accession>A0A5M3WYU2</accession>
<dbReference type="Pfam" id="PF13416">
    <property type="entry name" value="SBP_bac_8"/>
    <property type="match status" value="1"/>
</dbReference>
<dbReference type="SUPFAM" id="SSF53850">
    <property type="entry name" value="Periplasmic binding protein-like II"/>
    <property type="match status" value="1"/>
</dbReference>
<dbReference type="EMBL" id="BLAE01000031">
    <property type="protein sequence ID" value="GES11613.1"/>
    <property type="molecule type" value="Genomic_DNA"/>
</dbReference>
<dbReference type="AlphaFoldDB" id="A0A5M3WYU2"/>
<comment type="caution">
    <text evidence="2">The sequence shown here is derived from an EMBL/GenBank/DDBJ whole genome shotgun (WGS) entry which is preliminary data.</text>
</comment>
<gene>
    <name evidence="2" type="ORF">Amac_052100</name>
</gene>
<evidence type="ECO:0000313" key="2">
    <source>
        <dbReference type="EMBL" id="GES11613.1"/>
    </source>
</evidence>
<dbReference type="PANTHER" id="PTHR30222:SF18">
    <property type="entry name" value="BIFUNCTIONAL POLYHYDROXYBUTYRATE SYNTHASE _ ABC TRANSPORTER PERIPLASMIC BINDING PROTEIN-RELATED"/>
    <property type="match status" value="1"/>
</dbReference>
<proteinExistence type="predicted"/>
<name>A0A5M3WYU2_9ACTN</name>
<organism evidence="2 3">
    <name type="scientific">Acrocarpospora macrocephala</name>
    <dbReference type="NCBI Taxonomy" id="150177"/>
    <lineage>
        <taxon>Bacteria</taxon>
        <taxon>Bacillati</taxon>
        <taxon>Actinomycetota</taxon>
        <taxon>Actinomycetes</taxon>
        <taxon>Streptosporangiales</taxon>
        <taxon>Streptosporangiaceae</taxon>
        <taxon>Acrocarpospora</taxon>
    </lineage>
</organism>